<protein>
    <submittedName>
        <fullName evidence="1">Uncharacterized protein</fullName>
    </submittedName>
</protein>
<dbReference type="Proteomes" id="UP000605992">
    <property type="component" value="Unassembled WGS sequence"/>
</dbReference>
<proteinExistence type="predicted"/>
<keyword evidence="2" id="KW-1185">Reference proteome</keyword>
<dbReference type="AlphaFoldDB" id="A0A8J3XWE4"/>
<reference evidence="1" key="1">
    <citation type="submission" date="2021-01" db="EMBL/GenBank/DDBJ databases">
        <title>Whole genome shotgun sequence of Planotetraspora thailandica NBRC 104271.</title>
        <authorList>
            <person name="Komaki H."/>
            <person name="Tamura T."/>
        </authorList>
    </citation>
    <scope>NUCLEOTIDE SEQUENCE</scope>
    <source>
        <strain evidence="1">NBRC 104271</strain>
    </source>
</reference>
<evidence type="ECO:0000313" key="2">
    <source>
        <dbReference type="Proteomes" id="UP000605992"/>
    </source>
</evidence>
<evidence type="ECO:0000313" key="1">
    <source>
        <dbReference type="EMBL" id="GII54875.1"/>
    </source>
</evidence>
<gene>
    <name evidence="1" type="ORF">Pth03_32640</name>
</gene>
<accession>A0A8J3XWE4</accession>
<sequence>MPDSRTAASARATSAAVLSGPGMAAGGPGAACTADASGAAPVVAAGGVGSGRAGVRFEVMGSDAVEVDGVGEVLEQEVMGPMGVRRAPARVVMCDAFRQR</sequence>
<name>A0A8J3XWE4_9ACTN</name>
<comment type="caution">
    <text evidence="1">The sequence shown here is derived from an EMBL/GenBank/DDBJ whole genome shotgun (WGS) entry which is preliminary data.</text>
</comment>
<dbReference type="EMBL" id="BOOR01000021">
    <property type="protein sequence ID" value="GII54875.1"/>
    <property type="molecule type" value="Genomic_DNA"/>
</dbReference>
<organism evidence="1 2">
    <name type="scientific">Planotetraspora thailandica</name>
    <dbReference type="NCBI Taxonomy" id="487172"/>
    <lineage>
        <taxon>Bacteria</taxon>
        <taxon>Bacillati</taxon>
        <taxon>Actinomycetota</taxon>
        <taxon>Actinomycetes</taxon>
        <taxon>Streptosporangiales</taxon>
        <taxon>Streptosporangiaceae</taxon>
        <taxon>Planotetraspora</taxon>
    </lineage>
</organism>